<dbReference type="Pfam" id="PF17912">
    <property type="entry name" value="OB_MalK"/>
    <property type="match status" value="1"/>
</dbReference>
<dbReference type="RefSeq" id="WP_089948553.1">
    <property type="nucleotide sequence ID" value="NZ_FNOI01000009.1"/>
</dbReference>
<feature type="domain" description="ABC transporter" evidence="5">
    <location>
        <begin position="4"/>
        <end position="234"/>
    </location>
</feature>
<accession>A0A1H3CTF3</accession>
<dbReference type="EMBL" id="FNOI01000009">
    <property type="protein sequence ID" value="SDX57405.1"/>
    <property type="molecule type" value="Genomic_DNA"/>
</dbReference>
<dbReference type="NCBIfam" id="NF008653">
    <property type="entry name" value="PRK11650.1"/>
    <property type="match status" value="1"/>
</dbReference>
<dbReference type="InterPro" id="IPR008995">
    <property type="entry name" value="Mo/tungstate-bd_C_term_dom"/>
</dbReference>
<dbReference type="Proteomes" id="UP000199441">
    <property type="component" value="Unassembled WGS sequence"/>
</dbReference>
<evidence type="ECO:0000313" key="7">
    <source>
        <dbReference type="Proteomes" id="UP000199441"/>
    </source>
</evidence>
<dbReference type="STRING" id="670155.SAMN04488001_3551"/>
<dbReference type="PANTHER" id="PTHR43875:SF14">
    <property type="entry name" value="ABC TRANSPORTER ATP-BINDING PROTEIN"/>
    <property type="match status" value="1"/>
</dbReference>
<comment type="similarity">
    <text evidence="1">Belongs to the ABC transporter superfamily.</text>
</comment>
<evidence type="ECO:0000256" key="2">
    <source>
        <dbReference type="ARBA" id="ARBA00022448"/>
    </source>
</evidence>
<keyword evidence="2" id="KW-0813">Transport</keyword>
<dbReference type="GO" id="GO:0005524">
    <property type="term" value="F:ATP binding"/>
    <property type="evidence" value="ECO:0007669"/>
    <property type="project" value="UniProtKB-KW"/>
</dbReference>
<protein>
    <submittedName>
        <fullName evidence="6">Multiple sugar transport system ATP-binding protein</fullName>
    </submittedName>
</protein>
<keyword evidence="6" id="KW-0762">Sugar transport</keyword>
<dbReference type="Gene3D" id="2.40.50.100">
    <property type="match status" value="1"/>
</dbReference>
<dbReference type="InterPro" id="IPR047641">
    <property type="entry name" value="ABC_transpr_MalK/UgpC-like"/>
</dbReference>
<dbReference type="PANTHER" id="PTHR43875">
    <property type="entry name" value="MALTODEXTRIN IMPORT ATP-BINDING PROTEIN MSMX"/>
    <property type="match status" value="1"/>
</dbReference>
<dbReference type="OrthoDB" id="9802264at2"/>
<evidence type="ECO:0000313" key="6">
    <source>
        <dbReference type="EMBL" id="SDX57405.1"/>
    </source>
</evidence>
<dbReference type="Pfam" id="PF00005">
    <property type="entry name" value="ABC_tran"/>
    <property type="match status" value="1"/>
</dbReference>
<evidence type="ECO:0000256" key="4">
    <source>
        <dbReference type="ARBA" id="ARBA00022840"/>
    </source>
</evidence>
<dbReference type="InterPro" id="IPR040582">
    <property type="entry name" value="OB_MalK-like"/>
</dbReference>
<dbReference type="InterPro" id="IPR003593">
    <property type="entry name" value="AAA+_ATPase"/>
</dbReference>
<reference evidence="7" key="1">
    <citation type="submission" date="2016-10" db="EMBL/GenBank/DDBJ databases">
        <authorList>
            <person name="Varghese N."/>
            <person name="Submissions S."/>
        </authorList>
    </citation>
    <scope>NUCLEOTIDE SEQUENCE [LARGE SCALE GENOMIC DNA]</scope>
    <source>
        <strain evidence="7">DSM 26922</strain>
    </source>
</reference>
<dbReference type="Gene3D" id="2.40.50.140">
    <property type="entry name" value="Nucleic acid-binding proteins"/>
    <property type="match status" value="1"/>
</dbReference>
<organism evidence="6 7">
    <name type="scientific">Litoreibacter albidus</name>
    <dbReference type="NCBI Taxonomy" id="670155"/>
    <lineage>
        <taxon>Bacteria</taxon>
        <taxon>Pseudomonadati</taxon>
        <taxon>Pseudomonadota</taxon>
        <taxon>Alphaproteobacteria</taxon>
        <taxon>Rhodobacterales</taxon>
        <taxon>Roseobacteraceae</taxon>
        <taxon>Litoreibacter</taxon>
    </lineage>
</organism>
<dbReference type="CDD" id="cd03301">
    <property type="entry name" value="ABC_MalK_N"/>
    <property type="match status" value="1"/>
</dbReference>
<dbReference type="Gene3D" id="3.40.50.300">
    <property type="entry name" value="P-loop containing nucleotide triphosphate hydrolases"/>
    <property type="match status" value="1"/>
</dbReference>
<dbReference type="GO" id="GO:0016887">
    <property type="term" value="F:ATP hydrolysis activity"/>
    <property type="evidence" value="ECO:0007669"/>
    <property type="project" value="InterPro"/>
</dbReference>
<dbReference type="SUPFAM" id="SSF50331">
    <property type="entry name" value="MOP-like"/>
    <property type="match status" value="1"/>
</dbReference>
<proteinExistence type="inferred from homology"/>
<keyword evidence="7" id="KW-1185">Reference proteome</keyword>
<evidence type="ECO:0000259" key="5">
    <source>
        <dbReference type="PROSITE" id="PS50893"/>
    </source>
</evidence>
<name>A0A1H3CTF3_9RHOB</name>
<dbReference type="InterPro" id="IPR017871">
    <property type="entry name" value="ABC_transporter-like_CS"/>
</dbReference>
<dbReference type="SMART" id="SM00382">
    <property type="entry name" value="AAA"/>
    <property type="match status" value="1"/>
</dbReference>
<keyword evidence="3" id="KW-0547">Nucleotide-binding</keyword>
<sequence length="374" mass="40764">MATLRISDIRKKLGGNDILNGINVDLEDGDFLVLLGPSGCGKSTLLNMIAGLETIDSGEVRIGDRVVNNVHPRDRDIAMVFQSYALYPSMTVAKNITFGLQRRGASKAEQAAALDHVAGLLQIKPLLNRRPAQLSGGQRQRVAMGRALVRDPKLFLFDEPLSNLDAKLRGEMRTEIKRLHQRLGSTIVYVTHDQVEAMTLASHVAVMKNGAIQQYGEPQQIYERPANMFVAGFIGAPAMNFVPCVLTQNESGQYCATITQPDDLRTKIELVLPTGNTDLSARLGTDLILGIRPEGITRAPSGADDTGSFDLVVDVVEPTGADTMVVFNLGSKEVTARLSPKDVVPAGQSMRFQFKMNEVSLFDPDTTNRIEMGE</sequence>
<dbReference type="SUPFAM" id="SSF52540">
    <property type="entry name" value="P-loop containing nucleoside triphosphate hydrolases"/>
    <property type="match status" value="1"/>
</dbReference>
<dbReference type="InterPro" id="IPR015855">
    <property type="entry name" value="ABC_transpr_MalK-like"/>
</dbReference>
<dbReference type="FunFam" id="3.40.50.300:FF:000042">
    <property type="entry name" value="Maltose/maltodextrin ABC transporter, ATP-binding protein"/>
    <property type="match status" value="1"/>
</dbReference>
<dbReference type="AlphaFoldDB" id="A0A1H3CTF3"/>
<dbReference type="InterPro" id="IPR027417">
    <property type="entry name" value="P-loop_NTPase"/>
</dbReference>
<dbReference type="Pfam" id="PF03459">
    <property type="entry name" value="TOBE"/>
    <property type="match status" value="1"/>
</dbReference>
<dbReference type="InterPro" id="IPR003439">
    <property type="entry name" value="ABC_transporter-like_ATP-bd"/>
</dbReference>
<dbReference type="InterPro" id="IPR012340">
    <property type="entry name" value="NA-bd_OB-fold"/>
</dbReference>
<gene>
    <name evidence="6" type="ORF">SAMN04488001_3551</name>
</gene>
<evidence type="ECO:0000256" key="3">
    <source>
        <dbReference type="ARBA" id="ARBA00022741"/>
    </source>
</evidence>
<dbReference type="PROSITE" id="PS00211">
    <property type="entry name" value="ABC_TRANSPORTER_1"/>
    <property type="match status" value="1"/>
</dbReference>
<dbReference type="GO" id="GO:0008643">
    <property type="term" value="P:carbohydrate transport"/>
    <property type="evidence" value="ECO:0007669"/>
    <property type="project" value="InterPro"/>
</dbReference>
<dbReference type="GO" id="GO:0140359">
    <property type="term" value="F:ABC-type transporter activity"/>
    <property type="evidence" value="ECO:0007669"/>
    <property type="project" value="InterPro"/>
</dbReference>
<keyword evidence="4 6" id="KW-0067">ATP-binding</keyword>
<dbReference type="InterPro" id="IPR005116">
    <property type="entry name" value="Transp-assoc_OB_typ1"/>
</dbReference>
<dbReference type="PROSITE" id="PS50893">
    <property type="entry name" value="ABC_TRANSPORTER_2"/>
    <property type="match status" value="1"/>
</dbReference>
<evidence type="ECO:0000256" key="1">
    <source>
        <dbReference type="ARBA" id="ARBA00005417"/>
    </source>
</evidence>
<dbReference type="GO" id="GO:0055052">
    <property type="term" value="C:ATP-binding cassette (ABC) transporter complex, substrate-binding subunit-containing"/>
    <property type="evidence" value="ECO:0007669"/>
    <property type="project" value="TreeGrafter"/>
</dbReference>